<dbReference type="SMART" id="SM00575">
    <property type="entry name" value="ZnF_PMZ"/>
    <property type="match status" value="1"/>
</dbReference>
<name>A0AAV5J1A6_9ROSI</name>
<dbReference type="EMBL" id="BPVZ01000022">
    <property type="protein sequence ID" value="GKV04670.1"/>
    <property type="molecule type" value="Genomic_DNA"/>
</dbReference>
<gene>
    <name evidence="3" type="ORF">SLEP1_g16796</name>
</gene>
<dbReference type="GO" id="GO:0008270">
    <property type="term" value="F:zinc ion binding"/>
    <property type="evidence" value="ECO:0007669"/>
    <property type="project" value="InterPro"/>
</dbReference>
<feature type="compositionally biased region" description="Polar residues" evidence="1">
    <location>
        <begin position="308"/>
        <end position="317"/>
    </location>
</feature>
<sequence length="461" mass="53201">MQEARLSGDEFINVPWLTDNEDEEWQEARKQNKLLKSQFGGRFEWEEETSLVLFDPTQGVVKGHSDSIDSDDNVSFVTSSDNSEVDEARRRRSQHKTFDDTFLIPEFEIELRRNIEDINKLNLVAKEYLMQYDPKHWCKTFFDTHSKCDAIDNNMCETFNECILDARQKAALSLLEDLRWKCSKRIIAKQAFVDKSFVGEFGPKVWEKIEERRVAMSRVWQLNGIPCKHAMLAIQHREKNFEYYVHPCYKRQAYINTYKNCIIPLDGMERWEELGMPSLDPPVQRKTTGRLKKKRHLEDWEISNGFNISRKGTSHGHQVQVHGNKGKAVDGNKGKAIQTPKKPGQKSKRILSVPRKKSRVIAKAPVESAVHAPASNLHELFNIESVSIQKAIRNSQPQSQYGNKSSYRQQQASKQREVVTYQQLKARLRVMEQGRLDEMELADWGALIQAMGSSGDGNNCP</sequence>
<dbReference type="AlphaFoldDB" id="A0AAV5J1A6"/>
<feature type="region of interest" description="Disordered" evidence="1">
    <location>
        <begin position="394"/>
        <end position="415"/>
    </location>
</feature>
<dbReference type="PANTHER" id="PTHR31973">
    <property type="entry name" value="POLYPROTEIN, PUTATIVE-RELATED"/>
    <property type="match status" value="1"/>
</dbReference>
<comment type="caution">
    <text evidence="3">The sequence shown here is derived from an EMBL/GenBank/DDBJ whole genome shotgun (WGS) entry which is preliminary data.</text>
</comment>
<protein>
    <recommendedName>
        <fullName evidence="2">Zinc finger PMZ-type domain-containing protein</fullName>
    </recommendedName>
</protein>
<dbReference type="InterPro" id="IPR006564">
    <property type="entry name" value="Znf_PMZ"/>
</dbReference>
<proteinExistence type="predicted"/>
<evidence type="ECO:0000313" key="4">
    <source>
        <dbReference type="Proteomes" id="UP001054252"/>
    </source>
</evidence>
<feature type="compositionally biased region" description="Polar residues" evidence="1">
    <location>
        <begin position="394"/>
        <end position="413"/>
    </location>
</feature>
<evidence type="ECO:0000313" key="3">
    <source>
        <dbReference type="EMBL" id="GKV04670.1"/>
    </source>
</evidence>
<feature type="domain" description="Zinc finger PMZ-type" evidence="2">
    <location>
        <begin position="218"/>
        <end position="240"/>
    </location>
</feature>
<dbReference type="PANTHER" id="PTHR31973:SF197">
    <property type="entry name" value="SWIM-TYPE DOMAIN-CONTAINING PROTEIN"/>
    <property type="match status" value="1"/>
</dbReference>
<keyword evidence="4" id="KW-1185">Reference proteome</keyword>
<feature type="region of interest" description="Disordered" evidence="1">
    <location>
        <begin position="308"/>
        <end position="349"/>
    </location>
</feature>
<evidence type="ECO:0000256" key="1">
    <source>
        <dbReference type="SAM" id="MobiDB-lite"/>
    </source>
</evidence>
<accession>A0AAV5J1A6</accession>
<evidence type="ECO:0000259" key="2">
    <source>
        <dbReference type="SMART" id="SM00575"/>
    </source>
</evidence>
<organism evidence="3 4">
    <name type="scientific">Rubroshorea leprosula</name>
    <dbReference type="NCBI Taxonomy" id="152421"/>
    <lineage>
        <taxon>Eukaryota</taxon>
        <taxon>Viridiplantae</taxon>
        <taxon>Streptophyta</taxon>
        <taxon>Embryophyta</taxon>
        <taxon>Tracheophyta</taxon>
        <taxon>Spermatophyta</taxon>
        <taxon>Magnoliopsida</taxon>
        <taxon>eudicotyledons</taxon>
        <taxon>Gunneridae</taxon>
        <taxon>Pentapetalae</taxon>
        <taxon>rosids</taxon>
        <taxon>malvids</taxon>
        <taxon>Malvales</taxon>
        <taxon>Dipterocarpaceae</taxon>
        <taxon>Rubroshorea</taxon>
    </lineage>
</organism>
<dbReference type="Proteomes" id="UP001054252">
    <property type="component" value="Unassembled WGS sequence"/>
</dbReference>
<reference evidence="3 4" key="1">
    <citation type="journal article" date="2021" name="Commun. Biol.">
        <title>The genome of Shorea leprosula (Dipterocarpaceae) highlights the ecological relevance of drought in aseasonal tropical rainforests.</title>
        <authorList>
            <person name="Ng K.K.S."/>
            <person name="Kobayashi M.J."/>
            <person name="Fawcett J.A."/>
            <person name="Hatakeyama M."/>
            <person name="Paape T."/>
            <person name="Ng C.H."/>
            <person name="Ang C.C."/>
            <person name="Tnah L.H."/>
            <person name="Lee C.T."/>
            <person name="Nishiyama T."/>
            <person name="Sese J."/>
            <person name="O'Brien M.J."/>
            <person name="Copetti D."/>
            <person name="Mohd Noor M.I."/>
            <person name="Ong R.C."/>
            <person name="Putra M."/>
            <person name="Sireger I.Z."/>
            <person name="Indrioko S."/>
            <person name="Kosugi Y."/>
            <person name="Izuno A."/>
            <person name="Isagi Y."/>
            <person name="Lee S.L."/>
            <person name="Shimizu K.K."/>
        </authorList>
    </citation>
    <scope>NUCLEOTIDE SEQUENCE [LARGE SCALE GENOMIC DNA]</scope>
    <source>
        <strain evidence="3">214</strain>
    </source>
</reference>